<comment type="caution">
    <text evidence="6">The sequence shown here is derived from an EMBL/GenBank/DDBJ whole genome shotgun (WGS) entry which is preliminary data.</text>
</comment>
<evidence type="ECO:0000256" key="1">
    <source>
        <dbReference type="ARBA" id="ARBA00011040"/>
    </source>
</evidence>
<dbReference type="CDD" id="cd02035">
    <property type="entry name" value="ArsA"/>
    <property type="match status" value="2"/>
</dbReference>
<dbReference type="InterPro" id="IPR027541">
    <property type="entry name" value="Ars_ATPase"/>
</dbReference>
<dbReference type="InterPro" id="IPR016300">
    <property type="entry name" value="ATPase_ArsA/GET3"/>
</dbReference>
<dbReference type="PIRSF" id="PIRSF001327">
    <property type="entry name" value="Arsenical_pump-driving_ATPase"/>
    <property type="match status" value="1"/>
</dbReference>
<keyword evidence="4" id="KW-0547">Nucleotide-binding</keyword>
<accession>A0ABS6N055</accession>
<organism evidence="6 7">
    <name type="scientific">Geopseudomonas aromaticivorans</name>
    <dbReference type="NCBI Taxonomy" id="2849492"/>
    <lineage>
        <taxon>Bacteria</taxon>
        <taxon>Pseudomonadati</taxon>
        <taxon>Pseudomonadota</taxon>
        <taxon>Gammaproteobacteria</taxon>
        <taxon>Pseudomonadales</taxon>
        <taxon>Pseudomonadaceae</taxon>
        <taxon>Geopseudomonas</taxon>
    </lineage>
</organism>
<keyword evidence="4" id="KW-1278">Translocase</keyword>
<protein>
    <recommendedName>
        <fullName evidence="3 4">Arsenical pump-driving ATPase</fullName>
        <ecNumber evidence="3 4">7.3.2.7</ecNumber>
    </recommendedName>
</protein>
<sequence>MEFLEQAPRFLFFTGKGGVGKTSIACATAIRLAEGGRRVLLVSTDPASNVGQVFGIAIGNRITPVPAVANLAALEIDPQAAAQLYRERIVGPARGSLPAEEVRGMEEQLSGACTTEIAAFDEFTALLVDSSLTAAYEHIIFDTAPTGHTIRLLQLPGAWSGFLEAGKGDASCLGPLAGLDKQREQYRAAVAALADPQRTRLVLVARAQQATLREVARTHEELAAIGLRQQYLVINGVLPCSEAAGDPLAAALCEREAAALAAMPEALRALPCDQLPLKAFNLVGLDALRQLFAAAPTAAAPLLEQADLLEAPSLASLVDDIAADGHGLVMLMGKGGVGKTTLAAAVAVELAKRGLPVHLTTSDPAAHLAETLEGSLDNLTVSRIDPHTVTESYRQHVMDSKGAKLDEQGRALLAEDLRSPCTEEIAVFQAFSRVIREAGRKFVVMDTAPTGHTLLLLDATGAYHREIARQMEGSSMRFSTPMMQLQDPRQTKVLLVTLAETTPVLEAANLQADLRRAGIQPWAWVINNSVAAARPRSPLLRLRARNELAEIEAVANRHAPRYAVVPLLEQEPIGVQRLLQLAEGAVDG</sequence>
<keyword evidence="7" id="KW-1185">Reference proteome</keyword>
<evidence type="ECO:0000313" key="6">
    <source>
        <dbReference type="EMBL" id="MBV2134044.1"/>
    </source>
</evidence>
<dbReference type="SMART" id="SM00382">
    <property type="entry name" value="AAA"/>
    <property type="match status" value="2"/>
</dbReference>
<dbReference type="NCBIfam" id="TIGR04291">
    <property type="entry name" value="arsen_driv_ArsA"/>
    <property type="match status" value="1"/>
</dbReference>
<dbReference type="EMBL" id="JAHRGL010000049">
    <property type="protein sequence ID" value="MBV2134044.1"/>
    <property type="molecule type" value="Genomic_DNA"/>
</dbReference>
<dbReference type="Pfam" id="PF02374">
    <property type="entry name" value="ArsA_ATPase"/>
    <property type="match status" value="2"/>
</dbReference>
<keyword evidence="4" id="KW-0059">Arsenical resistance</keyword>
<dbReference type="EC" id="7.3.2.7" evidence="3 4"/>
<dbReference type="NCBIfam" id="TIGR00345">
    <property type="entry name" value="GET3_arsA_TRC40"/>
    <property type="match status" value="1"/>
</dbReference>
<gene>
    <name evidence="6" type="primary">arsA</name>
    <name evidence="6" type="ORF">KRX52_14785</name>
</gene>
<dbReference type="RefSeq" id="WP_217682490.1">
    <property type="nucleotide sequence ID" value="NZ_JAHRGL010000049.1"/>
</dbReference>
<comment type="catalytic activity">
    <reaction evidence="2 4">
        <text>arsenite(in) + ATP + H2O = arsenite(out) + ADP + phosphate + H(+)</text>
        <dbReference type="Rhea" id="RHEA:11348"/>
        <dbReference type="ChEBI" id="CHEBI:15377"/>
        <dbReference type="ChEBI" id="CHEBI:15378"/>
        <dbReference type="ChEBI" id="CHEBI:29242"/>
        <dbReference type="ChEBI" id="CHEBI:30616"/>
        <dbReference type="ChEBI" id="CHEBI:43474"/>
        <dbReference type="ChEBI" id="CHEBI:456216"/>
        <dbReference type="EC" id="7.3.2.7"/>
    </reaction>
</comment>
<proteinExistence type="inferred from homology"/>
<name>A0ABS6N055_9GAMM</name>
<evidence type="ECO:0000259" key="5">
    <source>
        <dbReference type="SMART" id="SM00382"/>
    </source>
</evidence>
<evidence type="ECO:0000256" key="2">
    <source>
        <dbReference type="ARBA" id="ARBA00052296"/>
    </source>
</evidence>
<dbReference type="Proteomes" id="UP000813068">
    <property type="component" value="Unassembled WGS sequence"/>
</dbReference>
<comment type="function">
    <text evidence="4">Anion-transporting ATPase.</text>
</comment>
<dbReference type="InterPro" id="IPR025723">
    <property type="entry name" value="ArsA/GET3_ATPase-like"/>
</dbReference>
<feature type="domain" description="AAA+ ATPase" evidence="5">
    <location>
        <begin position="325"/>
        <end position="518"/>
    </location>
</feature>
<reference evidence="6 7" key="1">
    <citation type="submission" date="2021-06" db="EMBL/GenBank/DDBJ databases">
        <title>Differences between aerobic and microaerobic xylene degrading microbial communities.</title>
        <authorList>
            <person name="Banerjee S."/>
            <person name="Tancsics A."/>
        </authorList>
    </citation>
    <scope>NUCLEOTIDE SEQUENCE [LARGE SCALE GENOMIC DNA]</scope>
    <source>
        <strain evidence="6 7">MAP12</strain>
    </source>
</reference>
<keyword evidence="4" id="KW-0067">ATP-binding</keyword>
<comment type="similarity">
    <text evidence="1 4">Belongs to the arsA ATPase family.</text>
</comment>
<dbReference type="PANTHER" id="PTHR10803:SF3">
    <property type="entry name" value="ATPASE GET3"/>
    <property type="match status" value="1"/>
</dbReference>
<evidence type="ECO:0000256" key="3">
    <source>
        <dbReference type="NCBIfam" id="TIGR04291"/>
    </source>
</evidence>
<evidence type="ECO:0000313" key="7">
    <source>
        <dbReference type="Proteomes" id="UP000813068"/>
    </source>
</evidence>
<feature type="domain" description="AAA+ ATPase" evidence="5">
    <location>
        <begin position="7"/>
        <end position="226"/>
    </location>
</feature>
<dbReference type="InterPro" id="IPR003593">
    <property type="entry name" value="AAA+_ATPase"/>
</dbReference>
<dbReference type="PANTHER" id="PTHR10803">
    <property type="entry name" value="ARSENICAL PUMP-DRIVING ATPASE ARSENITE-TRANSLOCATING ATPASE"/>
    <property type="match status" value="1"/>
</dbReference>
<evidence type="ECO:0000256" key="4">
    <source>
        <dbReference type="PIRNR" id="PIRNR001327"/>
    </source>
</evidence>